<dbReference type="PANTHER" id="PTHR39741:SF2">
    <property type="entry name" value="F-BOX DOMAIN-CONTAINING PROTEIN"/>
    <property type="match status" value="1"/>
</dbReference>
<gene>
    <name evidence="3" type="ORF">CSSPJE1EN1_LOCUS1856</name>
</gene>
<sequence length="425" mass="48221">MVPVEMEESGKFIVEGRGDIMRRLDDDTAIHVLQYLDTAKDIASAAAVCCSWRRFVLEGQLWKGLCIKEFPEVMRFDELMETDVMQNNEAAGSSGSSFRQILLREDRIYRNLFCELKCEPLLEVSCIKEAVGASSTDNYPQESIFQTLYPRPRYSDEQTPSYWSSTGERDINVPETLTYNLTSTLCVVHEVHIQPFQAFFQTDQPIYSAQYVRIRLGYSIMPSKSRSVVNKASQCIPAEEYLWMYESPKFSMEQVDSIQVFKLPRPVLCIGGVLQVELLGRVQTQAIDQLYYICICYVSALGRPLSNFKLHIHGKQNRHVLEFQGKRAPETVSEIVGTCLSSEVESAGSGWHLFAERIRHLRVSRVLRRNRLLLNALLGNIAVANLLLGHEDPEDSSSDEDTAEQDNEGGDNEEEGDVDHGDWSP</sequence>
<evidence type="ECO:0000256" key="1">
    <source>
        <dbReference type="SAM" id="MobiDB-lite"/>
    </source>
</evidence>
<dbReference type="InterPro" id="IPR036047">
    <property type="entry name" value="F-box-like_dom_sf"/>
</dbReference>
<dbReference type="PANTHER" id="PTHR39741">
    <property type="entry name" value="F-BOX DOMAIN CONTAINING PROTEIN, EXPRESSED"/>
    <property type="match status" value="1"/>
</dbReference>
<keyword evidence="4" id="KW-1185">Reference proteome</keyword>
<evidence type="ECO:0000313" key="4">
    <source>
        <dbReference type="Proteomes" id="UP001497444"/>
    </source>
</evidence>
<dbReference type="SUPFAM" id="SSF81383">
    <property type="entry name" value="F-box domain"/>
    <property type="match status" value="1"/>
</dbReference>
<dbReference type="Gene3D" id="1.20.1280.50">
    <property type="match status" value="1"/>
</dbReference>
<proteinExistence type="predicted"/>
<feature type="compositionally biased region" description="Acidic residues" evidence="1">
    <location>
        <begin position="392"/>
        <end position="417"/>
    </location>
</feature>
<feature type="region of interest" description="Disordered" evidence="1">
    <location>
        <begin position="390"/>
        <end position="425"/>
    </location>
</feature>
<dbReference type="InterPro" id="IPR001810">
    <property type="entry name" value="F-box_dom"/>
</dbReference>
<name>A0ABP0VRF4_9BRYO</name>
<protein>
    <recommendedName>
        <fullName evidence="2">F-box domain-containing protein</fullName>
    </recommendedName>
</protein>
<evidence type="ECO:0000259" key="2">
    <source>
        <dbReference type="SMART" id="SM00256"/>
    </source>
</evidence>
<dbReference type="SMART" id="SM00256">
    <property type="entry name" value="FBOX"/>
    <property type="match status" value="1"/>
</dbReference>
<dbReference type="Pfam" id="PF12937">
    <property type="entry name" value="F-box-like"/>
    <property type="match status" value="1"/>
</dbReference>
<dbReference type="EMBL" id="OZ020096">
    <property type="protein sequence ID" value="CAK9256378.1"/>
    <property type="molecule type" value="Genomic_DNA"/>
</dbReference>
<feature type="domain" description="F-box" evidence="2">
    <location>
        <begin position="24"/>
        <end position="65"/>
    </location>
</feature>
<accession>A0ABP0VRF4</accession>
<dbReference type="Proteomes" id="UP001497444">
    <property type="component" value="Chromosome 1"/>
</dbReference>
<evidence type="ECO:0000313" key="3">
    <source>
        <dbReference type="EMBL" id="CAK9256378.1"/>
    </source>
</evidence>
<dbReference type="InterPro" id="IPR055336">
    <property type="entry name" value="At4g00755-like"/>
</dbReference>
<reference evidence="3 4" key="1">
    <citation type="submission" date="2024-02" db="EMBL/GenBank/DDBJ databases">
        <authorList>
            <consortium name="ELIXIR-Norway"/>
            <consortium name="Elixir Norway"/>
        </authorList>
    </citation>
    <scope>NUCLEOTIDE SEQUENCE [LARGE SCALE GENOMIC DNA]</scope>
</reference>
<organism evidence="3 4">
    <name type="scientific">Sphagnum jensenii</name>
    <dbReference type="NCBI Taxonomy" id="128206"/>
    <lineage>
        <taxon>Eukaryota</taxon>
        <taxon>Viridiplantae</taxon>
        <taxon>Streptophyta</taxon>
        <taxon>Embryophyta</taxon>
        <taxon>Bryophyta</taxon>
        <taxon>Sphagnophytina</taxon>
        <taxon>Sphagnopsida</taxon>
        <taxon>Sphagnales</taxon>
        <taxon>Sphagnaceae</taxon>
        <taxon>Sphagnum</taxon>
    </lineage>
</organism>